<dbReference type="InterPro" id="IPR021811">
    <property type="entry name" value="DUF3389"/>
</dbReference>
<evidence type="ECO:0000313" key="2">
    <source>
        <dbReference type="Proteomes" id="UP001164748"/>
    </source>
</evidence>
<dbReference type="Proteomes" id="UP001164748">
    <property type="component" value="Plasmid unnamed"/>
</dbReference>
<sequence length="74" mass="7944">MVVDIEQGKLIVTAHEVVIKLPAMKLSMQVQSDSLQIIADANVLVADAGDVRWSLPLSAQHIALISDITGIQPQ</sequence>
<keyword evidence="1" id="KW-0614">Plasmid</keyword>
<accession>A0AA47LSR0</accession>
<reference evidence="1" key="1">
    <citation type="submission" date="2022-09" db="EMBL/GenBank/DDBJ databases">
        <authorList>
            <person name="Li Z.-J."/>
        </authorList>
    </citation>
    <scope>NUCLEOTIDE SEQUENCE</scope>
    <source>
        <strain evidence="1">TGB11</strain>
        <plasmid evidence="1">unnamed</plasmid>
    </source>
</reference>
<gene>
    <name evidence="1" type="ORF">N8M53_15375</name>
</gene>
<protein>
    <submittedName>
        <fullName evidence="1">DUF3389 family protein</fullName>
    </submittedName>
</protein>
<dbReference type="Pfam" id="PF11869">
    <property type="entry name" value="DUF3389"/>
    <property type="match status" value="1"/>
</dbReference>
<geneLocation type="plasmid" evidence="1 2">
    <name>unnamed</name>
</geneLocation>
<proteinExistence type="predicted"/>
<dbReference type="EMBL" id="CP114589">
    <property type="protein sequence ID" value="WBA10185.1"/>
    <property type="molecule type" value="Genomic_DNA"/>
</dbReference>
<dbReference type="RefSeq" id="WP_077772503.1">
    <property type="nucleotide sequence ID" value="NZ_CP114589.1"/>
</dbReference>
<evidence type="ECO:0000313" key="1">
    <source>
        <dbReference type="EMBL" id="WBA10185.1"/>
    </source>
</evidence>
<organism evidence="1 2">
    <name type="scientific">Salinivibrio kushneri</name>
    <dbReference type="NCBI Taxonomy" id="1908198"/>
    <lineage>
        <taxon>Bacteria</taxon>
        <taxon>Pseudomonadati</taxon>
        <taxon>Pseudomonadota</taxon>
        <taxon>Gammaproteobacteria</taxon>
        <taxon>Vibrionales</taxon>
        <taxon>Vibrionaceae</taxon>
        <taxon>Salinivibrio</taxon>
    </lineage>
</organism>
<dbReference type="AlphaFoldDB" id="A0AA47LSR0"/>
<name>A0AA47LSR0_9GAMM</name>